<name>A0A439D6A6_9PEZI</name>
<protein>
    <submittedName>
        <fullName evidence="1">Uncharacterized protein</fullName>
    </submittedName>
</protein>
<dbReference type="Proteomes" id="UP000286045">
    <property type="component" value="Unassembled WGS sequence"/>
</dbReference>
<evidence type="ECO:0000313" key="2">
    <source>
        <dbReference type="Proteomes" id="UP000286045"/>
    </source>
</evidence>
<gene>
    <name evidence="1" type="ORF">EKO27_g5182</name>
</gene>
<accession>A0A439D6A6</accession>
<reference evidence="1 2" key="1">
    <citation type="submission" date="2018-12" db="EMBL/GenBank/DDBJ databases">
        <title>Draft genome sequence of Xylaria grammica IHI A82.</title>
        <authorList>
            <person name="Buettner E."/>
            <person name="Kellner H."/>
        </authorList>
    </citation>
    <scope>NUCLEOTIDE SEQUENCE [LARGE SCALE GENOMIC DNA]</scope>
    <source>
        <strain evidence="1 2">IHI A82</strain>
    </source>
</reference>
<keyword evidence="2" id="KW-1185">Reference proteome</keyword>
<comment type="caution">
    <text evidence="1">The sequence shown here is derived from an EMBL/GenBank/DDBJ whole genome shotgun (WGS) entry which is preliminary data.</text>
</comment>
<evidence type="ECO:0000313" key="1">
    <source>
        <dbReference type="EMBL" id="RWA09929.1"/>
    </source>
</evidence>
<organism evidence="1 2">
    <name type="scientific">Xylaria grammica</name>
    <dbReference type="NCBI Taxonomy" id="363999"/>
    <lineage>
        <taxon>Eukaryota</taxon>
        <taxon>Fungi</taxon>
        <taxon>Dikarya</taxon>
        <taxon>Ascomycota</taxon>
        <taxon>Pezizomycotina</taxon>
        <taxon>Sordariomycetes</taxon>
        <taxon>Xylariomycetidae</taxon>
        <taxon>Xylariales</taxon>
        <taxon>Xylariaceae</taxon>
        <taxon>Xylaria</taxon>
    </lineage>
</organism>
<dbReference type="AlphaFoldDB" id="A0A439D6A6"/>
<proteinExistence type="predicted"/>
<dbReference type="EMBL" id="RYZI01000134">
    <property type="protein sequence ID" value="RWA09929.1"/>
    <property type="molecule type" value="Genomic_DNA"/>
</dbReference>
<sequence length="73" mass="8228">MRSRRNIRSLVVPNVFNLPAAQLIVMSRTIVLIAAQVLMTYRYDLRAYLVKRMVVGRGQRSQQAVARRAGGVA</sequence>